<dbReference type="RefSeq" id="WP_144427149.1">
    <property type="nucleotide sequence ID" value="NZ_LGUC01000001.1"/>
</dbReference>
<comment type="caution">
    <text evidence="1">The sequence shown here is derived from an EMBL/GenBank/DDBJ whole genome shotgun (WGS) entry which is preliminary data.</text>
</comment>
<keyword evidence="2" id="KW-1185">Reference proteome</keyword>
<evidence type="ECO:0000313" key="1">
    <source>
        <dbReference type="EMBL" id="KPN30721.1"/>
    </source>
</evidence>
<dbReference type="Proteomes" id="UP000050535">
    <property type="component" value="Unassembled WGS sequence"/>
</dbReference>
<protein>
    <submittedName>
        <fullName evidence="1">Uncharacterized protein</fullName>
    </submittedName>
</protein>
<dbReference type="InterPro" id="IPR055708">
    <property type="entry name" value="DUF7284"/>
</dbReference>
<dbReference type="EMBL" id="LGUC01000001">
    <property type="protein sequence ID" value="KPN30721.1"/>
    <property type="molecule type" value="Genomic_DNA"/>
</dbReference>
<dbReference type="STRING" id="699431.SY89_01459"/>
<accession>A0A0P7GPB1</accession>
<gene>
    <name evidence="1" type="ORF">SY89_01459</name>
</gene>
<reference evidence="2" key="1">
    <citation type="submission" date="2013-11" db="EMBL/GenBank/DDBJ databases">
        <authorList>
            <person name="Hoang H.T."/>
            <person name="Killian M.L."/>
            <person name="Madson D.M."/>
            <person name="Arruda P.H.E."/>
            <person name="Sun D."/>
            <person name="Schwartz K.J."/>
            <person name="Yoon K."/>
        </authorList>
    </citation>
    <scope>NUCLEOTIDE SEQUENCE [LARGE SCALE GENOMIC DNA]</scope>
    <source>
        <strain evidence="2">CDK2</strain>
    </source>
</reference>
<name>A0A0P7GPB1_9EURY</name>
<dbReference type="OrthoDB" id="203217at2157"/>
<sequence>MTAAALDACLCLLLISAAAVTVTSVPASPAVTHTDRADAVAGTLAATTAEVPYTLEPSPNAATDPDTNPEFDRVAHGTLASLLADAAVRTVRVDGEALTRTNARFATAVREVVADRLPPRTRVVVRWKPFPDAHLGRTFAVGDDPPQSADVHAETIRVPSGVDAPNTAHVTAEDEGHRALARVVSESLVAGILPPEKARLALGDDAPLDDLVRHRYRRASARYGVDTAAAIERGDTRDANRQIAAAMADHVAADLERASESPAEAVERLALDSVEISVRTWSP</sequence>
<evidence type="ECO:0000313" key="2">
    <source>
        <dbReference type="Proteomes" id="UP000050535"/>
    </source>
</evidence>
<proteinExistence type="predicted"/>
<dbReference type="Pfam" id="PF23955">
    <property type="entry name" value="DUF7284"/>
    <property type="match status" value="1"/>
</dbReference>
<dbReference type="AlphaFoldDB" id="A0A0P7GPB1"/>
<organism evidence="1 2">
    <name type="scientific">Halolamina pelagica</name>
    <dbReference type="NCBI Taxonomy" id="699431"/>
    <lineage>
        <taxon>Archaea</taxon>
        <taxon>Methanobacteriati</taxon>
        <taxon>Methanobacteriota</taxon>
        <taxon>Stenosarchaea group</taxon>
        <taxon>Halobacteria</taxon>
        <taxon>Halobacteriales</taxon>
        <taxon>Haloferacaceae</taxon>
    </lineage>
</organism>